<protein>
    <recommendedName>
        <fullName evidence="2">aldehyde dehydrogenase (NAD(+))</fullName>
        <ecNumber evidence="2">1.2.1.3</ecNumber>
    </recommendedName>
</protein>
<evidence type="ECO:0000313" key="6">
    <source>
        <dbReference type="Proteomes" id="UP001150879"/>
    </source>
</evidence>
<dbReference type="Pfam" id="PF00171">
    <property type="entry name" value="Aldedh"/>
    <property type="match status" value="1"/>
</dbReference>
<evidence type="ECO:0000256" key="1">
    <source>
        <dbReference type="ARBA" id="ARBA00009986"/>
    </source>
</evidence>
<keyword evidence="6" id="KW-1185">Reference proteome</keyword>
<name>A0A9W9JMJ6_9EURO</name>
<reference evidence="5" key="2">
    <citation type="journal article" date="2023" name="IMA Fungus">
        <title>Comparative genomic study of the Penicillium genus elucidates a diverse pangenome and 15 lateral gene transfer events.</title>
        <authorList>
            <person name="Petersen C."/>
            <person name="Sorensen T."/>
            <person name="Nielsen M.R."/>
            <person name="Sondergaard T.E."/>
            <person name="Sorensen J.L."/>
            <person name="Fitzpatrick D.A."/>
            <person name="Frisvad J.C."/>
            <person name="Nielsen K.L."/>
        </authorList>
    </citation>
    <scope>NUCLEOTIDE SEQUENCE</scope>
    <source>
        <strain evidence="5">IBT 16849</strain>
    </source>
</reference>
<dbReference type="Proteomes" id="UP001150879">
    <property type="component" value="Unassembled WGS sequence"/>
</dbReference>
<comment type="catalytic activity">
    <reaction evidence="3">
        <text>an aldehyde + NAD(+) + H2O = a carboxylate + NADH + 2 H(+)</text>
        <dbReference type="Rhea" id="RHEA:16185"/>
        <dbReference type="ChEBI" id="CHEBI:15377"/>
        <dbReference type="ChEBI" id="CHEBI:15378"/>
        <dbReference type="ChEBI" id="CHEBI:17478"/>
        <dbReference type="ChEBI" id="CHEBI:29067"/>
        <dbReference type="ChEBI" id="CHEBI:57540"/>
        <dbReference type="ChEBI" id="CHEBI:57945"/>
        <dbReference type="EC" id="1.2.1.3"/>
    </reaction>
</comment>
<sequence length="121" mass="13900">MFYNIINSEHRAGDRATVTNPRTNEALWEVTVANETDLNDAVKAARVSFESWKLLSVETRQRYLHKLADELERQRDEIHTPLAAETGKSVTKSVCYMGIGTIAKRHLRTSSQTWRLMIIHC</sequence>
<dbReference type="GO" id="GO:0004029">
    <property type="term" value="F:aldehyde dehydrogenase (NAD+) activity"/>
    <property type="evidence" value="ECO:0007669"/>
    <property type="project" value="UniProtKB-EC"/>
</dbReference>
<accession>A0A9W9JMJ6</accession>
<dbReference type="InterPro" id="IPR016162">
    <property type="entry name" value="Ald_DH_N"/>
</dbReference>
<dbReference type="PANTHER" id="PTHR11699">
    <property type="entry name" value="ALDEHYDE DEHYDROGENASE-RELATED"/>
    <property type="match status" value="1"/>
</dbReference>
<dbReference type="AlphaFoldDB" id="A0A9W9JMJ6"/>
<dbReference type="EMBL" id="JAPQKP010000003">
    <property type="protein sequence ID" value="KAJ5199157.1"/>
    <property type="molecule type" value="Genomic_DNA"/>
</dbReference>
<comment type="similarity">
    <text evidence="1">Belongs to the aldehyde dehydrogenase family.</text>
</comment>
<dbReference type="InterPro" id="IPR015590">
    <property type="entry name" value="Aldehyde_DH_dom"/>
</dbReference>
<organism evidence="5 6">
    <name type="scientific">Penicillium cf. griseofulvum</name>
    <dbReference type="NCBI Taxonomy" id="2972120"/>
    <lineage>
        <taxon>Eukaryota</taxon>
        <taxon>Fungi</taxon>
        <taxon>Dikarya</taxon>
        <taxon>Ascomycota</taxon>
        <taxon>Pezizomycotina</taxon>
        <taxon>Eurotiomycetes</taxon>
        <taxon>Eurotiomycetidae</taxon>
        <taxon>Eurotiales</taxon>
        <taxon>Aspergillaceae</taxon>
        <taxon>Penicillium</taxon>
    </lineage>
</organism>
<evidence type="ECO:0000259" key="4">
    <source>
        <dbReference type="Pfam" id="PF00171"/>
    </source>
</evidence>
<evidence type="ECO:0000256" key="3">
    <source>
        <dbReference type="ARBA" id="ARBA00049194"/>
    </source>
</evidence>
<dbReference type="SUPFAM" id="SSF53720">
    <property type="entry name" value="ALDH-like"/>
    <property type="match status" value="1"/>
</dbReference>
<gene>
    <name evidence="5" type="ORF">N7472_004361</name>
</gene>
<dbReference type="EC" id="1.2.1.3" evidence="2"/>
<evidence type="ECO:0000256" key="2">
    <source>
        <dbReference type="ARBA" id="ARBA00024226"/>
    </source>
</evidence>
<dbReference type="OrthoDB" id="310895at2759"/>
<reference evidence="5" key="1">
    <citation type="submission" date="2022-11" db="EMBL/GenBank/DDBJ databases">
        <authorList>
            <person name="Petersen C."/>
        </authorList>
    </citation>
    <scope>NUCLEOTIDE SEQUENCE</scope>
    <source>
        <strain evidence="5">IBT 16849</strain>
    </source>
</reference>
<dbReference type="InterPro" id="IPR016161">
    <property type="entry name" value="Ald_DH/histidinol_DH"/>
</dbReference>
<feature type="domain" description="Aldehyde dehydrogenase" evidence="4">
    <location>
        <begin position="14"/>
        <end position="93"/>
    </location>
</feature>
<evidence type="ECO:0000313" key="5">
    <source>
        <dbReference type="EMBL" id="KAJ5199157.1"/>
    </source>
</evidence>
<proteinExistence type="inferred from homology"/>
<dbReference type="Gene3D" id="3.40.605.10">
    <property type="entry name" value="Aldehyde Dehydrogenase, Chain A, domain 1"/>
    <property type="match status" value="1"/>
</dbReference>
<comment type="caution">
    <text evidence="5">The sequence shown here is derived from an EMBL/GenBank/DDBJ whole genome shotgun (WGS) entry which is preliminary data.</text>
</comment>